<dbReference type="GO" id="GO:0006047">
    <property type="term" value="P:UDP-N-acetylglucosamine metabolic process"/>
    <property type="evidence" value="ECO:0007669"/>
    <property type="project" value="InterPro"/>
</dbReference>
<dbReference type="Gene3D" id="3.40.50.2000">
    <property type="entry name" value="Glycogen Phosphorylase B"/>
    <property type="match status" value="2"/>
</dbReference>
<dbReference type="EC" id="3.2.1.183" evidence="2"/>
<dbReference type="KEGG" id="mut:GVT53_17460"/>
<dbReference type="InterPro" id="IPR003331">
    <property type="entry name" value="UDP_GlcNAc_Epimerase_2_dom"/>
</dbReference>
<dbReference type="RefSeq" id="WP_166249768.1">
    <property type="nucleotide sequence ID" value="NZ_CP049616.1"/>
</dbReference>
<dbReference type="AlphaFoldDB" id="A0A6G7J6A2"/>
<sequence>MKRVAVVTGTRAEYGLLRPLISAIREDKSLDLKLLVTGMHLIPEFGNTYREIESDGFTIDAKIEDGWDGDSAKSITKSVGRALKGFAEVFDQLKPDLLVLLGDRTEILAAATAATIANIPIAHLHGGETTEGAYDEFIRHAITKMSHFHFASTQLYKDRIIQMGEHPQRVFNVGAIGVDSIKRLKLMSKNQLEESLGTKLKDKSALITFHPVTTENLTAERQFNQLLMALDDLKGYTLIFTKANSDKGGAIINKMIEDYVDSNRSKALGFASLGQLRYLSSLQYVDFVIGNSSSGILEVPYFEKPTINIGDRQKGRIMSDSIINCIPVYSDIKIAIKKAQSKEFLSSIPHQDKIYGNGDTTSKIINILRNLDLSKIQKPFYDLNHKHEVN</sequence>
<protein>
    <submittedName>
        <fullName evidence="2">UDP-N-acetylglucosamine 2-epimerase (Hydrolyzing)</fullName>
        <ecNumber evidence="2">3.2.1.183</ecNumber>
    </submittedName>
</protein>
<reference evidence="2 3" key="1">
    <citation type="submission" date="2020-02" db="EMBL/GenBank/DDBJ databases">
        <title>Complete genome of Muricauda sp. 501str8.</title>
        <authorList>
            <person name="Dong B."/>
            <person name="Zhu S."/>
            <person name="Yang J."/>
            <person name="Chen J."/>
        </authorList>
    </citation>
    <scope>NUCLEOTIDE SEQUENCE [LARGE SCALE GENOMIC DNA]</scope>
    <source>
        <strain evidence="2 3">501str8</strain>
    </source>
</reference>
<dbReference type="Proteomes" id="UP000502928">
    <property type="component" value="Chromosome"/>
</dbReference>
<dbReference type="InterPro" id="IPR029767">
    <property type="entry name" value="WecB-like"/>
</dbReference>
<accession>A0A6G7J6A2</accession>
<dbReference type="PANTHER" id="PTHR43174">
    <property type="entry name" value="UDP-N-ACETYLGLUCOSAMINE 2-EPIMERASE"/>
    <property type="match status" value="1"/>
</dbReference>
<dbReference type="EMBL" id="CP049616">
    <property type="protein sequence ID" value="QII46393.1"/>
    <property type="molecule type" value="Genomic_DNA"/>
</dbReference>
<name>A0A6G7J6A2_9FLAO</name>
<organism evidence="2 3">
    <name type="scientific">Flagellimonas oceani</name>
    <dbReference type="NCBI Taxonomy" id="2698672"/>
    <lineage>
        <taxon>Bacteria</taxon>
        <taxon>Pseudomonadati</taxon>
        <taxon>Bacteroidota</taxon>
        <taxon>Flavobacteriia</taxon>
        <taxon>Flavobacteriales</taxon>
        <taxon>Flavobacteriaceae</taxon>
        <taxon>Flagellimonas</taxon>
    </lineage>
</organism>
<dbReference type="CDD" id="cd03786">
    <property type="entry name" value="GTB_UDP-GlcNAc_2-Epimerase"/>
    <property type="match status" value="1"/>
</dbReference>
<evidence type="ECO:0000313" key="2">
    <source>
        <dbReference type="EMBL" id="QII46393.1"/>
    </source>
</evidence>
<gene>
    <name evidence="2" type="primary">neuC</name>
    <name evidence="2" type="ORF">GVT53_17460</name>
</gene>
<dbReference type="Pfam" id="PF02350">
    <property type="entry name" value="Epimerase_2"/>
    <property type="match status" value="1"/>
</dbReference>
<keyword evidence="3" id="KW-1185">Reference proteome</keyword>
<keyword evidence="2" id="KW-0378">Hydrolase</keyword>
<evidence type="ECO:0000313" key="3">
    <source>
        <dbReference type="Proteomes" id="UP000502928"/>
    </source>
</evidence>
<feature type="domain" description="UDP-N-acetylglucosamine 2-epimerase" evidence="1">
    <location>
        <begin position="23"/>
        <end position="369"/>
    </location>
</feature>
<keyword evidence="2" id="KW-0326">Glycosidase</keyword>
<dbReference type="InterPro" id="IPR020004">
    <property type="entry name" value="UDP-GlcNAc_Epase"/>
</dbReference>
<proteinExistence type="predicted"/>
<dbReference type="SUPFAM" id="SSF53756">
    <property type="entry name" value="UDP-Glycosyltransferase/glycogen phosphorylase"/>
    <property type="match status" value="1"/>
</dbReference>
<dbReference type="NCBIfam" id="TIGR03568">
    <property type="entry name" value="NeuC_NnaA"/>
    <property type="match status" value="1"/>
</dbReference>
<dbReference type="PANTHER" id="PTHR43174:SF3">
    <property type="entry name" value="UDP-N-ACETYLGLUCOSAMINE 2-EPIMERASE"/>
    <property type="match status" value="1"/>
</dbReference>
<evidence type="ECO:0000259" key="1">
    <source>
        <dbReference type="Pfam" id="PF02350"/>
    </source>
</evidence>
<dbReference type="GO" id="GO:0004553">
    <property type="term" value="F:hydrolase activity, hydrolyzing O-glycosyl compounds"/>
    <property type="evidence" value="ECO:0007669"/>
    <property type="project" value="InterPro"/>
</dbReference>